<gene>
    <name evidence="9" type="ORF">AB1Y20_014855</name>
</gene>
<evidence type="ECO:0000256" key="5">
    <source>
        <dbReference type="RuleBase" id="RU000492"/>
    </source>
</evidence>
<feature type="region of interest" description="Disordered" evidence="6">
    <location>
        <begin position="557"/>
        <end position="591"/>
    </location>
</feature>
<keyword evidence="4 5" id="KW-0067">ATP-binding</keyword>
<dbReference type="InterPro" id="IPR027417">
    <property type="entry name" value="P-loop_NTPase"/>
</dbReference>
<dbReference type="InterPro" id="IPR014001">
    <property type="entry name" value="Helicase_ATP-bd"/>
</dbReference>
<reference evidence="9 10" key="1">
    <citation type="journal article" date="2024" name="Science">
        <title>Giant polyketide synthase enzymes in the biosynthesis of giant marine polyether toxins.</title>
        <authorList>
            <person name="Fallon T.R."/>
            <person name="Shende V.V."/>
            <person name="Wierzbicki I.H."/>
            <person name="Pendleton A.L."/>
            <person name="Watervoot N.F."/>
            <person name="Auber R.P."/>
            <person name="Gonzalez D.J."/>
            <person name="Wisecaver J.H."/>
            <person name="Moore B.S."/>
        </authorList>
    </citation>
    <scope>NUCLEOTIDE SEQUENCE [LARGE SCALE GENOMIC DNA]</scope>
    <source>
        <strain evidence="9 10">12B1</strain>
    </source>
</reference>
<evidence type="ECO:0000313" key="9">
    <source>
        <dbReference type="EMBL" id="KAL1526127.1"/>
    </source>
</evidence>
<dbReference type="PANTHER" id="PTHR47959">
    <property type="entry name" value="ATP-DEPENDENT RNA HELICASE RHLE-RELATED"/>
    <property type="match status" value="1"/>
</dbReference>
<dbReference type="InterPro" id="IPR011545">
    <property type="entry name" value="DEAD/DEAH_box_helicase_dom"/>
</dbReference>
<keyword evidence="10" id="KW-1185">Reference proteome</keyword>
<keyword evidence="2 5" id="KW-0378">Hydrolase</keyword>
<dbReference type="SUPFAM" id="SSF52540">
    <property type="entry name" value="P-loop containing nucleoside triphosphate hydrolases"/>
    <property type="match status" value="1"/>
</dbReference>
<evidence type="ECO:0000256" key="3">
    <source>
        <dbReference type="ARBA" id="ARBA00022806"/>
    </source>
</evidence>
<dbReference type="CDD" id="cd17956">
    <property type="entry name" value="DEADc_DDX51"/>
    <property type="match status" value="1"/>
</dbReference>
<dbReference type="Pfam" id="PF00271">
    <property type="entry name" value="Helicase_C"/>
    <property type="match status" value="1"/>
</dbReference>
<accession>A0AB34JZ34</accession>
<comment type="caution">
    <text evidence="9">The sequence shown here is derived from an EMBL/GenBank/DDBJ whole genome shotgun (WGS) entry which is preliminary data.</text>
</comment>
<evidence type="ECO:0000259" key="7">
    <source>
        <dbReference type="PROSITE" id="PS51192"/>
    </source>
</evidence>
<dbReference type="InterPro" id="IPR001650">
    <property type="entry name" value="Helicase_C-like"/>
</dbReference>
<evidence type="ECO:0000259" key="8">
    <source>
        <dbReference type="PROSITE" id="PS51194"/>
    </source>
</evidence>
<dbReference type="InterPro" id="IPR000629">
    <property type="entry name" value="RNA-helicase_DEAD-box_CS"/>
</dbReference>
<name>A0AB34JZ34_PRYPA</name>
<evidence type="ECO:0000256" key="4">
    <source>
        <dbReference type="ARBA" id="ARBA00022840"/>
    </source>
</evidence>
<dbReference type="SMART" id="SM00490">
    <property type="entry name" value="HELICc"/>
    <property type="match status" value="1"/>
</dbReference>
<comment type="similarity">
    <text evidence="5">Belongs to the DEAD box helicase family.</text>
</comment>
<evidence type="ECO:0000256" key="2">
    <source>
        <dbReference type="ARBA" id="ARBA00022801"/>
    </source>
</evidence>
<organism evidence="9 10">
    <name type="scientific">Prymnesium parvum</name>
    <name type="common">Toxic golden alga</name>
    <dbReference type="NCBI Taxonomy" id="97485"/>
    <lineage>
        <taxon>Eukaryota</taxon>
        <taxon>Haptista</taxon>
        <taxon>Haptophyta</taxon>
        <taxon>Prymnesiophyceae</taxon>
        <taxon>Prymnesiales</taxon>
        <taxon>Prymnesiaceae</taxon>
        <taxon>Prymnesium</taxon>
    </lineage>
</organism>
<dbReference type="AlphaFoldDB" id="A0AB34JZ34"/>
<dbReference type="GO" id="GO:0003724">
    <property type="term" value="F:RNA helicase activity"/>
    <property type="evidence" value="ECO:0007669"/>
    <property type="project" value="TreeGrafter"/>
</dbReference>
<proteinExistence type="inferred from homology"/>
<dbReference type="PROSITE" id="PS00039">
    <property type="entry name" value="DEAD_ATP_HELICASE"/>
    <property type="match status" value="1"/>
</dbReference>
<feature type="compositionally biased region" description="Pro residues" evidence="6">
    <location>
        <begin position="44"/>
        <end position="54"/>
    </location>
</feature>
<dbReference type="GO" id="GO:0016787">
    <property type="term" value="F:hydrolase activity"/>
    <property type="evidence" value="ECO:0007669"/>
    <property type="project" value="UniProtKB-KW"/>
</dbReference>
<dbReference type="Pfam" id="PF00270">
    <property type="entry name" value="DEAD"/>
    <property type="match status" value="1"/>
</dbReference>
<evidence type="ECO:0000313" key="10">
    <source>
        <dbReference type="Proteomes" id="UP001515480"/>
    </source>
</evidence>
<dbReference type="Gene3D" id="3.40.50.300">
    <property type="entry name" value="P-loop containing nucleotide triphosphate hydrolases"/>
    <property type="match status" value="2"/>
</dbReference>
<keyword evidence="1 5" id="KW-0547">Nucleotide-binding</keyword>
<feature type="region of interest" description="Disordered" evidence="6">
    <location>
        <begin position="1"/>
        <end position="64"/>
    </location>
</feature>
<dbReference type="PANTHER" id="PTHR47959:SF1">
    <property type="entry name" value="ATP-DEPENDENT RNA HELICASE DBPA"/>
    <property type="match status" value="1"/>
</dbReference>
<protein>
    <recommendedName>
        <fullName evidence="11">RNA helicase</fullName>
    </recommendedName>
</protein>
<dbReference type="PROSITE" id="PS51192">
    <property type="entry name" value="HELICASE_ATP_BIND_1"/>
    <property type="match status" value="1"/>
</dbReference>
<sequence>MDIFSLPEADNPLTLRDSPPPSSVASDAEDGGETDPLAPAPADELPPAPLAPPEPRGDSAAAAEDEASLSLWMRAASARVIAPETPPLSSLGLDPRLVASLRLAGVRHAFPVQAAVIPLLLASHAAALPADLCVCAPTGSGKTLAYALPLVHLLGRRVVPRLRALVLVPTRGLAAQVHAVFSPLCAAAGLRVGLAAGQAETSWEKERAALLGPPPRHGAAEGGRSAVDLLVGTPGRLAEHLHAAEGFTLQHLQFLVVDEADRLLGHGYQGWLDLVLRAAHRPPPRLFRRGAATARPMAGAPLSSSRERTWGGGGGAPTRLHKLLFSATLTRSPAKLAPLRLASPRYLCVEGARYATPASLREWCLTCASDEKPALLVALVRWLACGAPRGEAAWRWRRGEGEGGRMPQTLVFASSLESTRRLRALLEAVGCDALEYSSAMARRAREATLRRLRDGSARLVVASDALARGMDVEGVAAVVNYDPPADIKGYVHRVGRTARAGREGASYTLLAEREVGYFKTSMARAGKEWRALRLPRQREAVAEVAAECAPALQQLRAAGAPAGRGGGEEEAAAQKPAKRRKGEQTDEASGE</sequence>
<dbReference type="SMART" id="SM00487">
    <property type="entry name" value="DEXDc"/>
    <property type="match status" value="1"/>
</dbReference>
<feature type="domain" description="Helicase ATP-binding" evidence="7">
    <location>
        <begin position="123"/>
        <end position="347"/>
    </location>
</feature>
<dbReference type="EMBL" id="JBGBPQ010000003">
    <property type="protein sequence ID" value="KAL1526127.1"/>
    <property type="molecule type" value="Genomic_DNA"/>
</dbReference>
<evidence type="ECO:0000256" key="1">
    <source>
        <dbReference type="ARBA" id="ARBA00022741"/>
    </source>
</evidence>
<dbReference type="GO" id="GO:0005524">
    <property type="term" value="F:ATP binding"/>
    <property type="evidence" value="ECO:0007669"/>
    <property type="project" value="UniProtKB-KW"/>
</dbReference>
<evidence type="ECO:0000256" key="6">
    <source>
        <dbReference type="SAM" id="MobiDB-lite"/>
    </source>
</evidence>
<dbReference type="InterPro" id="IPR050079">
    <property type="entry name" value="DEAD_box_RNA_helicase"/>
</dbReference>
<dbReference type="GO" id="GO:0005829">
    <property type="term" value="C:cytosol"/>
    <property type="evidence" value="ECO:0007669"/>
    <property type="project" value="TreeGrafter"/>
</dbReference>
<dbReference type="Proteomes" id="UP001515480">
    <property type="component" value="Unassembled WGS sequence"/>
</dbReference>
<evidence type="ECO:0008006" key="11">
    <source>
        <dbReference type="Google" id="ProtNLM"/>
    </source>
</evidence>
<keyword evidence="3 5" id="KW-0347">Helicase</keyword>
<feature type="domain" description="Helicase C-terminal" evidence="8">
    <location>
        <begin position="398"/>
        <end position="542"/>
    </location>
</feature>
<dbReference type="CDD" id="cd18787">
    <property type="entry name" value="SF2_C_DEAD"/>
    <property type="match status" value="1"/>
</dbReference>
<dbReference type="GO" id="GO:0003676">
    <property type="term" value="F:nucleic acid binding"/>
    <property type="evidence" value="ECO:0007669"/>
    <property type="project" value="InterPro"/>
</dbReference>
<dbReference type="PROSITE" id="PS51194">
    <property type="entry name" value="HELICASE_CTER"/>
    <property type="match status" value="1"/>
</dbReference>